<dbReference type="AlphaFoldDB" id="A0A366HRW7"/>
<dbReference type="EMBL" id="QNRR01000002">
    <property type="protein sequence ID" value="RBP46425.1"/>
    <property type="molecule type" value="Genomic_DNA"/>
</dbReference>
<organism evidence="2 3">
    <name type="scientific">Roseimicrobium gellanilyticum</name>
    <dbReference type="NCBI Taxonomy" id="748857"/>
    <lineage>
        <taxon>Bacteria</taxon>
        <taxon>Pseudomonadati</taxon>
        <taxon>Verrucomicrobiota</taxon>
        <taxon>Verrucomicrobiia</taxon>
        <taxon>Verrucomicrobiales</taxon>
        <taxon>Verrucomicrobiaceae</taxon>
        <taxon>Roseimicrobium</taxon>
    </lineage>
</organism>
<comment type="caution">
    <text evidence="2">The sequence shown here is derived from an EMBL/GenBank/DDBJ whole genome shotgun (WGS) entry which is preliminary data.</text>
</comment>
<evidence type="ECO:0000313" key="3">
    <source>
        <dbReference type="Proteomes" id="UP000253426"/>
    </source>
</evidence>
<protein>
    <submittedName>
        <fullName evidence="2">Uncharacterized protein</fullName>
    </submittedName>
</protein>
<dbReference type="Proteomes" id="UP000253426">
    <property type="component" value="Unassembled WGS sequence"/>
</dbReference>
<keyword evidence="1" id="KW-0812">Transmembrane</keyword>
<gene>
    <name evidence="2" type="ORF">DES53_102816</name>
</gene>
<keyword evidence="1" id="KW-0472">Membrane</keyword>
<name>A0A366HRW7_9BACT</name>
<evidence type="ECO:0000313" key="2">
    <source>
        <dbReference type="EMBL" id="RBP46425.1"/>
    </source>
</evidence>
<keyword evidence="1" id="KW-1133">Transmembrane helix</keyword>
<sequence>MSFPSYNIAVAVQLLGLLLVMVGMVAMHYLKGKEEAVFRIQEKVLRAQADRARDHLDDPNAPRWITKGLERDLKNFLRAHPPVILHFGALKNHRETVTFALSLQKVCYAQGWSSSFQIIDPVVGVPVPVNVWITGDADYREAFAHILRTHGIKVEYVGATLDGWSYGYDDAGLGVYVGVKKG</sequence>
<evidence type="ECO:0000256" key="1">
    <source>
        <dbReference type="SAM" id="Phobius"/>
    </source>
</evidence>
<feature type="transmembrane region" description="Helical" evidence="1">
    <location>
        <begin position="6"/>
        <end position="30"/>
    </location>
</feature>
<proteinExistence type="predicted"/>
<dbReference type="RefSeq" id="WP_113957937.1">
    <property type="nucleotide sequence ID" value="NZ_QNRR01000002.1"/>
</dbReference>
<keyword evidence="3" id="KW-1185">Reference proteome</keyword>
<accession>A0A366HRW7</accession>
<reference evidence="2 3" key="1">
    <citation type="submission" date="2018-06" db="EMBL/GenBank/DDBJ databases">
        <title>Genomic Encyclopedia of Type Strains, Phase IV (KMG-IV): sequencing the most valuable type-strain genomes for metagenomic binning, comparative biology and taxonomic classification.</title>
        <authorList>
            <person name="Goeker M."/>
        </authorList>
    </citation>
    <scope>NUCLEOTIDE SEQUENCE [LARGE SCALE GENOMIC DNA]</scope>
    <source>
        <strain evidence="2 3">DSM 25532</strain>
    </source>
</reference>